<dbReference type="GO" id="GO:0016832">
    <property type="term" value="F:aldehyde-lyase activity"/>
    <property type="evidence" value="ECO:0007669"/>
    <property type="project" value="InterPro"/>
</dbReference>
<dbReference type="NCBIfam" id="NF006421">
    <property type="entry name" value="PRK08673.1"/>
    <property type="match status" value="1"/>
</dbReference>
<gene>
    <name evidence="3" type="primary">aroF</name>
    <name evidence="3" type="ORF">HBE96_01565</name>
</gene>
<comment type="caution">
    <text evidence="3">The sequence shown here is derived from an EMBL/GenBank/DDBJ whole genome shotgun (WGS) entry which is preliminary data.</text>
</comment>
<dbReference type="RefSeq" id="WP_169296015.1">
    <property type="nucleotide sequence ID" value="NZ_JABBNI010000004.1"/>
</dbReference>
<dbReference type="SUPFAM" id="SSF51569">
    <property type="entry name" value="Aldolase"/>
    <property type="match status" value="1"/>
</dbReference>
<keyword evidence="4" id="KW-1185">Reference proteome</keyword>
<sequence length="268" mass="29748">MKKLLVDKNNNDNIKVKVKDVFFGGKEKVIISGPCSVESPDIMIDIARNLKLLGVHILRGGAFKPRTSPYDFQGLQYEGLKILKEVGMEVNLPVVTEVMDARDLDEVIKYADMLQIGSRNMYNYTLLREVGKSGMPVLLKRGLSATINEWVNAAEYIMMEGNFNVVLCERGIRTFENYTRNTLDLNSVAVVKQKYRIPVIVDPSHGTGRRELVAAMSFAAVAAGADGLIIESHVNPDNSISDATQTVSIDSVKDIICKIKKLETILQN</sequence>
<dbReference type="NCBIfam" id="TIGR01361">
    <property type="entry name" value="DAHP_synth_Bsub"/>
    <property type="match status" value="1"/>
</dbReference>
<dbReference type="GO" id="GO:0003849">
    <property type="term" value="F:3-deoxy-7-phosphoheptulonate synthase activity"/>
    <property type="evidence" value="ECO:0007669"/>
    <property type="project" value="UniProtKB-EC"/>
</dbReference>
<dbReference type="Gene3D" id="3.20.20.70">
    <property type="entry name" value="Aldolase class I"/>
    <property type="match status" value="1"/>
</dbReference>
<dbReference type="AlphaFoldDB" id="A0A7Y0EE18"/>
<name>A0A7Y0EE18_9CLOT</name>
<dbReference type="NCBIfam" id="NF009239">
    <property type="entry name" value="PRK12595.1"/>
    <property type="match status" value="1"/>
</dbReference>
<dbReference type="Proteomes" id="UP000537131">
    <property type="component" value="Unassembled WGS sequence"/>
</dbReference>
<feature type="domain" description="DAHP synthetase I/KDSA" evidence="2">
    <location>
        <begin position="14"/>
        <end position="267"/>
    </location>
</feature>
<dbReference type="InterPro" id="IPR013785">
    <property type="entry name" value="Aldolase_TIM"/>
</dbReference>
<reference evidence="3 4" key="1">
    <citation type="submission" date="2020-04" db="EMBL/GenBank/DDBJ databases">
        <authorList>
            <person name="Doyle D.A."/>
        </authorList>
    </citation>
    <scope>NUCLEOTIDE SEQUENCE [LARGE SCALE GENOMIC DNA]</scope>
    <source>
        <strain evidence="3 4">P21</strain>
    </source>
</reference>
<evidence type="ECO:0000313" key="3">
    <source>
        <dbReference type="EMBL" id="NMM61407.1"/>
    </source>
</evidence>
<accession>A0A7Y0EE18</accession>
<evidence type="ECO:0000313" key="4">
    <source>
        <dbReference type="Proteomes" id="UP000537131"/>
    </source>
</evidence>
<dbReference type="GO" id="GO:0009073">
    <property type="term" value="P:aromatic amino acid family biosynthetic process"/>
    <property type="evidence" value="ECO:0007669"/>
    <property type="project" value="InterPro"/>
</dbReference>
<dbReference type="EC" id="2.5.1.54" evidence="3"/>
<dbReference type="InterPro" id="IPR006218">
    <property type="entry name" value="DAHP1/KDSA"/>
</dbReference>
<proteinExistence type="predicted"/>
<dbReference type="EMBL" id="JABBNI010000004">
    <property type="protein sequence ID" value="NMM61407.1"/>
    <property type="molecule type" value="Genomic_DNA"/>
</dbReference>
<dbReference type="Pfam" id="PF00793">
    <property type="entry name" value="DAHP_synth_1"/>
    <property type="match status" value="1"/>
</dbReference>
<dbReference type="PANTHER" id="PTHR43018">
    <property type="entry name" value="PHOSPHO-2-DEHYDRO-3-DEOXYHEPTONATE ALDOLASE"/>
    <property type="match status" value="1"/>
</dbReference>
<organism evidence="3 4">
    <name type="scientific">Clostridium muellerianum</name>
    <dbReference type="NCBI Taxonomy" id="2716538"/>
    <lineage>
        <taxon>Bacteria</taxon>
        <taxon>Bacillati</taxon>
        <taxon>Bacillota</taxon>
        <taxon>Clostridia</taxon>
        <taxon>Eubacteriales</taxon>
        <taxon>Clostridiaceae</taxon>
        <taxon>Clostridium</taxon>
    </lineage>
</organism>
<dbReference type="InterPro" id="IPR052899">
    <property type="entry name" value="Class-I_DAHP_synthase"/>
</dbReference>
<reference evidence="3 4" key="2">
    <citation type="submission" date="2020-06" db="EMBL/GenBank/DDBJ databases">
        <title>Complete Genome Sequence of Clostridium muelleri sp. nov. P21T, an Acid-Alcohol Producing Acetogen Isolated from Old Hay.</title>
        <authorList>
            <person name="Duncan K.E."/>
            <person name="Tanner R.S."/>
        </authorList>
    </citation>
    <scope>NUCLEOTIDE SEQUENCE [LARGE SCALE GENOMIC DNA]</scope>
    <source>
        <strain evidence="3 4">P21</strain>
    </source>
</reference>
<evidence type="ECO:0000256" key="1">
    <source>
        <dbReference type="ARBA" id="ARBA00022679"/>
    </source>
</evidence>
<evidence type="ECO:0000259" key="2">
    <source>
        <dbReference type="Pfam" id="PF00793"/>
    </source>
</evidence>
<protein>
    <submittedName>
        <fullName evidence="3">3-deoxy-7-phosphoheptulonate synthase</fullName>
        <ecNumber evidence="3">2.5.1.54</ecNumber>
    </submittedName>
</protein>
<dbReference type="PANTHER" id="PTHR43018:SF1">
    <property type="entry name" value="PROTEIN AROA(G)"/>
    <property type="match status" value="1"/>
</dbReference>
<keyword evidence="1 3" id="KW-0808">Transferase</keyword>
<dbReference type="InterPro" id="IPR006268">
    <property type="entry name" value="DAHP_syn_2"/>
</dbReference>